<name>A0ABT7IM69_9BURK</name>
<dbReference type="Proteomes" id="UP001165481">
    <property type="component" value="Unassembled WGS sequence"/>
</dbReference>
<keyword evidence="1" id="KW-0678">Repressor</keyword>
<evidence type="ECO:0000256" key="1">
    <source>
        <dbReference type="ARBA" id="ARBA00022491"/>
    </source>
</evidence>
<dbReference type="SUPFAM" id="SSF46955">
    <property type="entry name" value="Putative DNA-binding domain"/>
    <property type="match status" value="1"/>
</dbReference>
<dbReference type="RefSeq" id="WP_243377310.1">
    <property type="nucleotide sequence ID" value="NZ_JAKZJU020000001.1"/>
</dbReference>
<proteinExistence type="predicted"/>
<dbReference type="Gene3D" id="1.10.1660.10">
    <property type="match status" value="1"/>
</dbReference>
<evidence type="ECO:0000256" key="4">
    <source>
        <dbReference type="ARBA" id="ARBA00023163"/>
    </source>
</evidence>
<dbReference type="EMBL" id="JAKZJU020000001">
    <property type="protein sequence ID" value="MDL2059013.1"/>
    <property type="molecule type" value="Genomic_DNA"/>
</dbReference>
<comment type="caution">
    <text evidence="6">The sequence shown here is derived from an EMBL/GenBank/DDBJ whole genome shotgun (WGS) entry which is preliminary data.</text>
</comment>
<evidence type="ECO:0000256" key="2">
    <source>
        <dbReference type="ARBA" id="ARBA00023015"/>
    </source>
</evidence>
<dbReference type="InterPro" id="IPR009061">
    <property type="entry name" value="DNA-bd_dom_put_sf"/>
</dbReference>
<dbReference type="PANTHER" id="PTHR30204">
    <property type="entry name" value="REDOX-CYCLING DRUG-SENSING TRANSCRIPTIONAL ACTIVATOR SOXR"/>
    <property type="match status" value="1"/>
</dbReference>
<dbReference type="Pfam" id="PF13411">
    <property type="entry name" value="MerR_1"/>
    <property type="match status" value="1"/>
</dbReference>
<keyword evidence="4" id="KW-0804">Transcription</keyword>
<evidence type="ECO:0000259" key="5">
    <source>
        <dbReference type="PROSITE" id="PS50937"/>
    </source>
</evidence>
<keyword evidence="2" id="KW-0805">Transcription regulation</keyword>
<evidence type="ECO:0000256" key="3">
    <source>
        <dbReference type="ARBA" id="ARBA00023125"/>
    </source>
</evidence>
<organism evidence="6 7">
    <name type="scientific">Mesosutterella faecium</name>
    <dbReference type="NCBI Taxonomy" id="2925194"/>
    <lineage>
        <taxon>Bacteria</taxon>
        <taxon>Pseudomonadati</taxon>
        <taxon>Pseudomonadota</taxon>
        <taxon>Betaproteobacteria</taxon>
        <taxon>Burkholderiales</taxon>
        <taxon>Sutterellaceae</taxon>
        <taxon>Mesosutterella</taxon>
    </lineage>
</organism>
<evidence type="ECO:0000313" key="7">
    <source>
        <dbReference type="Proteomes" id="UP001165481"/>
    </source>
</evidence>
<dbReference type="PANTHER" id="PTHR30204:SF69">
    <property type="entry name" value="MERR-FAMILY TRANSCRIPTIONAL REGULATOR"/>
    <property type="match status" value="1"/>
</dbReference>
<dbReference type="InterPro" id="IPR047057">
    <property type="entry name" value="MerR_fam"/>
</dbReference>
<protein>
    <submittedName>
        <fullName evidence="6">MerR family transcriptional regulator</fullName>
    </submittedName>
</protein>
<keyword evidence="3" id="KW-0238">DNA-binding</keyword>
<sequence>MEGRDKSSGQDIYRIGEYARSMGVTPDFLKHYEENGLLYSKQRGGGYRFYAFHQSPVILECMRLRNYGVTVREMRPLIDELPAEEALEQLDLKTQALRRRIERDSAVVAEHERLKAWFAGRRDAARAAEAAGRPRWGSDWEVRETQAWLYLPHSTGLSFLDDPRIRGILPRWIDWMPVVKSSLSIEPPAEGAPAGTGSQELALSWGLIVKESDAHRYGIPLNEAVTRIPPGRAFLLHFSEPDRGDWEDVLEERSRFALKQIKALGLRLRGSMQMVLLMHARMNSDDGSHERCGFFLAPVH</sequence>
<dbReference type="SMART" id="SM00422">
    <property type="entry name" value="HTH_MERR"/>
    <property type="match status" value="1"/>
</dbReference>
<feature type="domain" description="HTH merR-type" evidence="5">
    <location>
        <begin position="12"/>
        <end position="80"/>
    </location>
</feature>
<dbReference type="PROSITE" id="PS50937">
    <property type="entry name" value="HTH_MERR_2"/>
    <property type="match status" value="1"/>
</dbReference>
<dbReference type="InterPro" id="IPR000551">
    <property type="entry name" value="MerR-type_HTH_dom"/>
</dbReference>
<accession>A0ABT7IM69</accession>
<reference evidence="6" key="1">
    <citation type="submission" date="2023-03" db="EMBL/GenBank/DDBJ databases">
        <title>Mesosutterella sp. nov. isolated from porcine feces.</title>
        <authorList>
            <person name="Yu S."/>
        </authorList>
    </citation>
    <scope>NUCLEOTIDE SEQUENCE</scope>
    <source>
        <strain evidence="6">AGMB02718</strain>
    </source>
</reference>
<gene>
    <name evidence="6" type="ORF">MUN46_003500</name>
</gene>
<keyword evidence="7" id="KW-1185">Reference proteome</keyword>
<evidence type="ECO:0000313" key="6">
    <source>
        <dbReference type="EMBL" id="MDL2059013.1"/>
    </source>
</evidence>